<protein>
    <submittedName>
        <fullName evidence="2">Uncharacterized protein</fullName>
    </submittedName>
</protein>
<organism evidence="2 3">
    <name type="scientific">Exophiala spinifera</name>
    <dbReference type="NCBI Taxonomy" id="91928"/>
    <lineage>
        <taxon>Eukaryota</taxon>
        <taxon>Fungi</taxon>
        <taxon>Dikarya</taxon>
        <taxon>Ascomycota</taxon>
        <taxon>Pezizomycotina</taxon>
        <taxon>Eurotiomycetes</taxon>
        <taxon>Chaetothyriomycetidae</taxon>
        <taxon>Chaetothyriales</taxon>
        <taxon>Herpotrichiellaceae</taxon>
        <taxon>Exophiala</taxon>
    </lineage>
</organism>
<dbReference type="EMBL" id="KN847498">
    <property type="protein sequence ID" value="KIW12500.1"/>
    <property type="molecule type" value="Genomic_DNA"/>
</dbReference>
<dbReference type="VEuPathDB" id="FungiDB:PV08_09777"/>
<feature type="region of interest" description="Disordered" evidence="1">
    <location>
        <begin position="1"/>
        <end position="70"/>
    </location>
</feature>
<dbReference type="HOGENOM" id="CLU_2757797_0_0_1"/>
<keyword evidence="3" id="KW-1185">Reference proteome</keyword>
<evidence type="ECO:0000313" key="2">
    <source>
        <dbReference type="EMBL" id="KIW12500.1"/>
    </source>
</evidence>
<dbReference type="Proteomes" id="UP000053328">
    <property type="component" value="Unassembled WGS sequence"/>
</dbReference>
<reference evidence="2 3" key="1">
    <citation type="submission" date="2015-01" db="EMBL/GenBank/DDBJ databases">
        <title>The Genome Sequence of Exophiala spinifera CBS89968.</title>
        <authorList>
            <consortium name="The Broad Institute Genomics Platform"/>
            <person name="Cuomo C."/>
            <person name="de Hoog S."/>
            <person name="Gorbushina A."/>
            <person name="Stielow B."/>
            <person name="Teixiera M."/>
            <person name="Abouelleil A."/>
            <person name="Chapman S.B."/>
            <person name="Priest M."/>
            <person name="Young S.K."/>
            <person name="Wortman J."/>
            <person name="Nusbaum C."/>
            <person name="Birren B."/>
        </authorList>
    </citation>
    <scope>NUCLEOTIDE SEQUENCE [LARGE SCALE GENOMIC DNA]</scope>
    <source>
        <strain evidence="2 3">CBS 89968</strain>
    </source>
</reference>
<gene>
    <name evidence="2" type="ORF">PV08_09777</name>
</gene>
<dbReference type="AlphaFoldDB" id="A0A0D2B1K6"/>
<proteinExistence type="predicted"/>
<name>A0A0D2B1K6_9EURO</name>
<evidence type="ECO:0000313" key="3">
    <source>
        <dbReference type="Proteomes" id="UP000053328"/>
    </source>
</evidence>
<feature type="compositionally biased region" description="Basic and acidic residues" evidence="1">
    <location>
        <begin position="19"/>
        <end position="43"/>
    </location>
</feature>
<accession>A0A0D2B1K6</accession>
<dbReference type="GeneID" id="27336860"/>
<evidence type="ECO:0000256" key="1">
    <source>
        <dbReference type="SAM" id="MobiDB-lite"/>
    </source>
</evidence>
<feature type="compositionally biased region" description="Basic and acidic residues" evidence="1">
    <location>
        <begin position="53"/>
        <end position="70"/>
    </location>
</feature>
<dbReference type="RefSeq" id="XP_016232716.1">
    <property type="nucleotide sequence ID" value="XM_016384093.1"/>
</dbReference>
<sequence>MSNFVTKAKEGAYQTSNEAKADDTCDLKNDNSHKPKSTDKIEAGKGSGSGSNQDDREGPHAKAASKEDGR</sequence>